<evidence type="ECO:0000256" key="1">
    <source>
        <dbReference type="ARBA" id="ARBA00004236"/>
    </source>
</evidence>
<dbReference type="Proteomes" id="UP000548304">
    <property type="component" value="Unassembled WGS sequence"/>
</dbReference>
<comment type="similarity">
    <text evidence="2">Belongs to the MmpS family.</text>
</comment>
<dbReference type="Pfam" id="PF05423">
    <property type="entry name" value="Mycobact_memb"/>
    <property type="match status" value="1"/>
</dbReference>
<evidence type="ECO:0000256" key="8">
    <source>
        <dbReference type="SAM" id="Phobius"/>
    </source>
</evidence>
<evidence type="ECO:0000313" key="9">
    <source>
        <dbReference type="EMBL" id="NYH77611.1"/>
    </source>
</evidence>
<evidence type="ECO:0000256" key="2">
    <source>
        <dbReference type="ARBA" id="ARBA00007531"/>
    </source>
</evidence>
<name>A0A852YSB7_9ACTN</name>
<dbReference type="InterPro" id="IPR038468">
    <property type="entry name" value="MmpS_C"/>
</dbReference>
<proteinExistence type="inferred from homology"/>
<dbReference type="Gene3D" id="2.60.40.2880">
    <property type="entry name" value="MmpS1-5, C-terminal soluble domain"/>
    <property type="match status" value="1"/>
</dbReference>
<comment type="caution">
    <text evidence="9">The sequence shown here is derived from an EMBL/GenBank/DDBJ whole genome shotgun (WGS) entry which is preliminary data.</text>
</comment>
<dbReference type="RefSeq" id="WP_179534114.1">
    <property type="nucleotide sequence ID" value="NZ_JACBYW010000001.1"/>
</dbReference>
<keyword evidence="5 8" id="KW-1133">Transmembrane helix</keyword>
<dbReference type="InterPro" id="IPR008693">
    <property type="entry name" value="MmpS"/>
</dbReference>
<evidence type="ECO:0000313" key="10">
    <source>
        <dbReference type="Proteomes" id="UP000548304"/>
    </source>
</evidence>
<organism evidence="9 10">
    <name type="scientific">Actinopolyspora biskrensis</name>
    <dbReference type="NCBI Taxonomy" id="1470178"/>
    <lineage>
        <taxon>Bacteria</taxon>
        <taxon>Bacillati</taxon>
        <taxon>Actinomycetota</taxon>
        <taxon>Actinomycetes</taxon>
        <taxon>Actinopolysporales</taxon>
        <taxon>Actinopolysporaceae</taxon>
        <taxon>Actinopolyspora</taxon>
    </lineage>
</organism>
<evidence type="ECO:0000256" key="6">
    <source>
        <dbReference type="ARBA" id="ARBA00023136"/>
    </source>
</evidence>
<gene>
    <name evidence="9" type="ORF">FHR84_000925</name>
</gene>
<dbReference type="EMBL" id="JACBYW010000001">
    <property type="protein sequence ID" value="NYH77611.1"/>
    <property type="molecule type" value="Genomic_DNA"/>
</dbReference>
<comment type="subcellular location">
    <subcellularLocation>
        <location evidence="1">Cell membrane</location>
    </subcellularLocation>
</comment>
<keyword evidence="3" id="KW-1003">Cell membrane</keyword>
<dbReference type="GO" id="GO:0005886">
    <property type="term" value="C:plasma membrane"/>
    <property type="evidence" value="ECO:0007669"/>
    <property type="project" value="UniProtKB-SubCell"/>
</dbReference>
<evidence type="ECO:0000256" key="7">
    <source>
        <dbReference type="SAM" id="MobiDB-lite"/>
    </source>
</evidence>
<protein>
    <submittedName>
        <fullName evidence="9">Uncharacterized membrane protein (DUF485 family)</fullName>
    </submittedName>
</protein>
<reference evidence="9 10" key="1">
    <citation type="submission" date="2020-07" db="EMBL/GenBank/DDBJ databases">
        <title>Genomic Encyclopedia of Type Strains, Phase III (KMG-III): the genomes of soil and plant-associated and newly described type strains.</title>
        <authorList>
            <person name="Whitman W."/>
        </authorList>
    </citation>
    <scope>NUCLEOTIDE SEQUENCE [LARGE SCALE GENOMIC DNA]</scope>
    <source>
        <strain evidence="9 10">CECT 8576</strain>
    </source>
</reference>
<sequence length="224" mass="22596">MTDTNQQPGTPAAAPKNGMGVTALVLGIIGICLAWIPIIGFLGFILGALAIIFGIIAVVRSHKGTATNMVVSYIGLVTGVIAFIVSIVVFAVFANQVDKHFDDVNRGPGADRSSSPSGTNQDGSGGDQGGSGAGEVVYEVTGSGGANSITFGRGGQTSQNTNAELPWSKTAEAAEGMDFYSLSAQNGQGGGDITCKITVDGEVLAENTSNGQYAVVSCNGNAGF</sequence>
<evidence type="ECO:0000256" key="3">
    <source>
        <dbReference type="ARBA" id="ARBA00022475"/>
    </source>
</evidence>
<feature type="transmembrane region" description="Helical" evidence="8">
    <location>
        <begin position="25"/>
        <end position="58"/>
    </location>
</feature>
<keyword evidence="4 8" id="KW-0812">Transmembrane</keyword>
<keyword evidence="10" id="KW-1185">Reference proteome</keyword>
<accession>A0A852YSB7</accession>
<keyword evidence="6 8" id="KW-0472">Membrane</keyword>
<evidence type="ECO:0000256" key="4">
    <source>
        <dbReference type="ARBA" id="ARBA00022692"/>
    </source>
</evidence>
<dbReference type="AlphaFoldDB" id="A0A852YSB7"/>
<feature type="transmembrane region" description="Helical" evidence="8">
    <location>
        <begin position="70"/>
        <end position="93"/>
    </location>
</feature>
<evidence type="ECO:0000256" key="5">
    <source>
        <dbReference type="ARBA" id="ARBA00022989"/>
    </source>
</evidence>
<feature type="region of interest" description="Disordered" evidence="7">
    <location>
        <begin position="104"/>
        <end position="131"/>
    </location>
</feature>